<name>W9Z3N6_FUSOX</name>
<reference evidence="1" key="2">
    <citation type="submission" date="2014-02" db="EMBL/GenBank/DDBJ databases">
        <title>Annotation of the Genome Sequence of Fusarium oxysporum f. sp. melonis 26406.</title>
        <authorList>
            <consortium name="The Broad Institute Genomics Platform"/>
            <person name="Ma L.-J."/>
            <person name="Corby-Kistler H."/>
            <person name="Broz K."/>
            <person name="Gale L.R."/>
            <person name="Jonkers W."/>
            <person name="O'Donnell K."/>
            <person name="Ploetz R."/>
            <person name="Steinberg C."/>
            <person name="Schwartz D.C."/>
            <person name="VanEtten H."/>
            <person name="Zhou S."/>
            <person name="Young S.K."/>
            <person name="Zeng Q."/>
            <person name="Gargeya S."/>
            <person name="Fitzgerald M."/>
            <person name="Abouelleil A."/>
            <person name="Alvarado L."/>
            <person name="Chapman S.B."/>
            <person name="Gainer-Dewar J."/>
            <person name="Goldberg J."/>
            <person name="Griggs A."/>
            <person name="Gujja S."/>
            <person name="Hansen M."/>
            <person name="Howarth C."/>
            <person name="Imamovic A."/>
            <person name="Ireland A."/>
            <person name="Larimer J."/>
            <person name="McCowan C."/>
            <person name="Murphy C."/>
            <person name="Pearson M."/>
            <person name="Poon T.W."/>
            <person name="Priest M."/>
            <person name="Roberts A."/>
            <person name="Saif S."/>
            <person name="Shea T."/>
            <person name="Sykes S."/>
            <person name="Wortman J."/>
            <person name="Nusbaum C."/>
            <person name="Birren B."/>
        </authorList>
    </citation>
    <scope>NUCLEOTIDE SEQUENCE</scope>
    <source>
        <strain evidence="1">26406</strain>
    </source>
</reference>
<dbReference type="HOGENOM" id="CLU_3384812_0_0_1"/>
<organism evidence="1">
    <name type="scientific">Fusarium oxysporum f. sp. melonis 26406</name>
    <dbReference type="NCBI Taxonomy" id="1089452"/>
    <lineage>
        <taxon>Eukaryota</taxon>
        <taxon>Fungi</taxon>
        <taxon>Dikarya</taxon>
        <taxon>Ascomycota</taxon>
        <taxon>Pezizomycotina</taxon>
        <taxon>Sordariomycetes</taxon>
        <taxon>Hypocreomycetidae</taxon>
        <taxon>Hypocreales</taxon>
        <taxon>Nectriaceae</taxon>
        <taxon>Fusarium</taxon>
        <taxon>Fusarium oxysporum species complex</taxon>
    </lineage>
</organism>
<dbReference type="EMBL" id="KI981175">
    <property type="protein sequence ID" value="EXK23242.1"/>
    <property type="molecule type" value="Genomic_DNA"/>
</dbReference>
<accession>W9Z3N6</accession>
<dbReference type="AlphaFoldDB" id="W9Z3N6"/>
<sequence>MAPSNATFPSIPPPYALTCSMMMSIRTRIAKTP</sequence>
<dbReference type="VEuPathDB" id="FungiDB:FOMG_19980"/>
<proteinExistence type="predicted"/>
<protein>
    <submittedName>
        <fullName evidence="1">Uncharacterized protein</fullName>
    </submittedName>
</protein>
<dbReference type="Proteomes" id="UP000030703">
    <property type="component" value="Unassembled WGS sequence"/>
</dbReference>
<evidence type="ECO:0000313" key="1">
    <source>
        <dbReference type="EMBL" id="EXK23242.1"/>
    </source>
</evidence>
<gene>
    <name evidence="1" type="ORF">FOMG_19980</name>
</gene>
<reference evidence="1" key="1">
    <citation type="submission" date="2012-04" db="EMBL/GenBank/DDBJ databases">
        <title>The Genome Sequence of Fusarium oxysporum melonis.</title>
        <authorList>
            <consortium name="The Broad Institute Genome Sequencing Platform"/>
            <person name="Ma L.-J."/>
            <person name="Gale L.R."/>
            <person name="Schwartz D.C."/>
            <person name="Zhou S."/>
            <person name="Corby-Kistler H."/>
            <person name="Young S.K."/>
            <person name="Zeng Q."/>
            <person name="Gargeya S."/>
            <person name="Fitzgerald M."/>
            <person name="Haas B."/>
            <person name="Abouelleil A."/>
            <person name="Alvarado L."/>
            <person name="Arachchi H.M."/>
            <person name="Berlin A."/>
            <person name="Brown A."/>
            <person name="Chapman S.B."/>
            <person name="Chen Z."/>
            <person name="Dunbar C."/>
            <person name="Freedman E."/>
            <person name="Gearin G."/>
            <person name="Goldberg J."/>
            <person name="Griggs A."/>
            <person name="Gujja S."/>
            <person name="Heiman D."/>
            <person name="Howarth C."/>
            <person name="Larson L."/>
            <person name="Lui A."/>
            <person name="MacDonald P.J.P."/>
            <person name="Montmayeur A."/>
            <person name="Murphy C."/>
            <person name="Neiman D."/>
            <person name="Pearson M."/>
            <person name="Priest M."/>
            <person name="Roberts A."/>
            <person name="Saif S."/>
            <person name="Shea T."/>
            <person name="Shenoy N."/>
            <person name="Sisk P."/>
            <person name="Stolte C."/>
            <person name="Sykes S."/>
            <person name="Wortman J."/>
            <person name="Nusbaum C."/>
            <person name="Birren B."/>
        </authorList>
    </citation>
    <scope>NUCLEOTIDE SEQUENCE</scope>
    <source>
        <strain evidence="1">26406</strain>
    </source>
</reference>